<protein>
    <submittedName>
        <fullName evidence="1">Uncharacterized protein</fullName>
    </submittedName>
</protein>
<dbReference type="EMBL" id="CM017629">
    <property type="protein sequence ID" value="TYH62418.1"/>
    <property type="molecule type" value="Genomic_DNA"/>
</dbReference>
<name>A0A5D2K5H8_GOSTO</name>
<dbReference type="AlphaFoldDB" id="A0A5D2K5H8"/>
<sequence>MIQISKQEIVRIQKVLACCLNSLLYQQLDAVPWMLIDFHQPKIPKPAPSSLFFPNSKINPPIHLRSSTQFQNQLIKVQTTVLESEKQVTLKSIWLTLASFPISFHLHFLFRI</sequence>
<accession>A0A5D2K5H8</accession>
<proteinExistence type="predicted"/>
<organism evidence="1 2">
    <name type="scientific">Gossypium tomentosum</name>
    <name type="common">Hawaiian cotton</name>
    <name type="synonym">Gossypium sandvicense</name>
    <dbReference type="NCBI Taxonomy" id="34277"/>
    <lineage>
        <taxon>Eukaryota</taxon>
        <taxon>Viridiplantae</taxon>
        <taxon>Streptophyta</taxon>
        <taxon>Embryophyta</taxon>
        <taxon>Tracheophyta</taxon>
        <taxon>Spermatophyta</taxon>
        <taxon>Magnoliopsida</taxon>
        <taxon>eudicotyledons</taxon>
        <taxon>Gunneridae</taxon>
        <taxon>Pentapetalae</taxon>
        <taxon>rosids</taxon>
        <taxon>malvids</taxon>
        <taxon>Malvales</taxon>
        <taxon>Malvaceae</taxon>
        <taxon>Malvoideae</taxon>
        <taxon>Gossypium</taxon>
    </lineage>
</organism>
<evidence type="ECO:0000313" key="1">
    <source>
        <dbReference type="EMBL" id="TYH62418.1"/>
    </source>
</evidence>
<dbReference type="Proteomes" id="UP000322667">
    <property type="component" value="Chromosome D07"/>
</dbReference>
<gene>
    <name evidence="1" type="ORF">ES332_D07G118700v1</name>
</gene>
<evidence type="ECO:0000313" key="2">
    <source>
        <dbReference type="Proteomes" id="UP000322667"/>
    </source>
</evidence>
<keyword evidence="2" id="KW-1185">Reference proteome</keyword>
<reference evidence="1 2" key="1">
    <citation type="submission" date="2019-07" db="EMBL/GenBank/DDBJ databases">
        <title>WGS assembly of Gossypium tomentosum.</title>
        <authorList>
            <person name="Chen Z.J."/>
            <person name="Sreedasyam A."/>
            <person name="Ando A."/>
            <person name="Song Q."/>
            <person name="De L."/>
            <person name="Hulse-Kemp A."/>
            <person name="Ding M."/>
            <person name="Ye W."/>
            <person name="Kirkbride R."/>
            <person name="Jenkins J."/>
            <person name="Plott C."/>
            <person name="Lovell J."/>
            <person name="Lin Y.-M."/>
            <person name="Vaughn R."/>
            <person name="Liu B."/>
            <person name="Li W."/>
            <person name="Simpson S."/>
            <person name="Scheffler B."/>
            <person name="Saski C."/>
            <person name="Grover C."/>
            <person name="Hu G."/>
            <person name="Conover J."/>
            <person name="Carlson J."/>
            <person name="Shu S."/>
            <person name="Boston L."/>
            <person name="Williams M."/>
            <person name="Peterson D."/>
            <person name="Mcgee K."/>
            <person name="Jones D."/>
            <person name="Wendel J."/>
            <person name="Stelly D."/>
            <person name="Grimwood J."/>
            <person name="Schmutz J."/>
        </authorList>
    </citation>
    <scope>NUCLEOTIDE SEQUENCE [LARGE SCALE GENOMIC DNA]</scope>
    <source>
        <strain evidence="1">7179.01</strain>
    </source>
</reference>